<organism evidence="1 2">
    <name type="scientific">Acidaminobacter hydrogenoformans DSM 2784</name>
    <dbReference type="NCBI Taxonomy" id="1120920"/>
    <lineage>
        <taxon>Bacteria</taxon>
        <taxon>Bacillati</taxon>
        <taxon>Bacillota</taxon>
        <taxon>Clostridia</taxon>
        <taxon>Peptostreptococcales</taxon>
        <taxon>Acidaminobacteraceae</taxon>
        <taxon>Acidaminobacter</taxon>
    </lineage>
</organism>
<protein>
    <submittedName>
        <fullName evidence="1">Uncharacterized protein</fullName>
    </submittedName>
</protein>
<keyword evidence="2" id="KW-1185">Reference proteome</keyword>
<evidence type="ECO:0000313" key="2">
    <source>
        <dbReference type="Proteomes" id="UP000199208"/>
    </source>
</evidence>
<dbReference type="RefSeq" id="WP_139159853.1">
    <property type="nucleotide sequence ID" value="NZ_FMWL01000024.1"/>
</dbReference>
<accession>A0A1G5S688</accession>
<proteinExistence type="predicted"/>
<dbReference type="STRING" id="1120920.SAMN03080599_03081"/>
<reference evidence="1 2" key="1">
    <citation type="submission" date="2016-10" db="EMBL/GenBank/DDBJ databases">
        <authorList>
            <person name="de Groot N.N."/>
        </authorList>
    </citation>
    <scope>NUCLEOTIDE SEQUENCE [LARGE SCALE GENOMIC DNA]</scope>
    <source>
        <strain evidence="1 2">DSM 2784</strain>
    </source>
</reference>
<gene>
    <name evidence="1" type="ORF">SAMN03080599_03081</name>
</gene>
<sequence>MNKSTFHTDISAILLSLLLLCLLLATITPLTACTKATNPLSIKPEILEYSPYMSSTPGIPLEAVFTRDLKNKNYVYHWSTEEGTFLKWHNISVGRGRVETLGNDIKTNEHKVFWSVDPNHEIDAKAFKVLLTIEALDTGKVVYETSLEIRQEQPGYFEIEE</sequence>
<dbReference type="AlphaFoldDB" id="A0A1G5S688"/>
<dbReference type="OrthoDB" id="2084104at2"/>
<name>A0A1G5S688_9FIRM</name>
<dbReference type="Proteomes" id="UP000199208">
    <property type="component" value="Unassembled WGS sequence"/>
</dbReference>
<dbReference type="EMBL" id="FMWL01000024">
    <property type="protein sequence ID" value="SCZ81836.1"/>
    <property type="molecule type" value="Genomic_DNA"/>
</dbReference>
<evidence type="ECO:0000313" key="1">
    <source>
        <dbReference type="EMBL" id="SCZ81836.1"/>
    </source>
</evidence>